<protein>
    <submittedName>
        <fullName evidence="1">Uncharacterized protein</fullName>
    </submittedName>
</protein>
<sequence>MNCSGFIVGIHQQLENQHQFQFPQPLNQHPKLYDFIEGVSKQPVQKQKISPLEP</sequence>
<evidence type="ECO:0000313" key="2">
    <source>
        <dbReference type="Proteomes" id="UP001231370"/>
    </source>
</evidence>
<dbReference type="EMBL" id="JAQPOK010000139">
    <property type="protein sequence ID" value="MDJ1180768.1"/>
    <property type="molecule type" value="Genomic_DNA"/>
</dbReference>
<proteinExistence type="predicted"/>
<keyword evidence="2" id="KW-1185">Reference proteome</keyword>
<dbReference type="RefSeq" id="WP_283764069.1">
    <property type="nucleotide sequence ID" value="NZ_JAQPOK010000139.1"/>
</dbReference>
<reference evidence="1 2" key="1">
    <citation type="submission" date="2023-01" db="EMBL/GenBank/DDBJ databases">
        <title>Novel diversity within Roseofilum (Cyanobacteria; Desertifilaceae) from marine benthic mats with descriptions of four novel species.</title>
        <authorList>
            <person name="Wang Y."/>
            <person name="Berthold D.E."/>
            <person name="Hu J."/>
            <person name="Lefler F.W."/>
            <person name="Laughinghouse H.D. IV."/>
        </authorList>
    </citation>
    <scope>NUCLEOTIDE SEQUENCE [LARGE SCALE GENOMIC DNA]</scope>
    <source>
        <strain evidence="1 2">BLCC-M91</strain>
    </source>
</reference>
<gene>
    <name evidence="1" type="ORF">PJF56_18065</name>
</gene>
<name>A0ABT7BNJ6_9CYAN</name>
<dbReference type="Proteomes" id="UP001231370">
    <property type="component" value="Unassembled WGS sequence"/>
</dbReference>
<organism evidence="1 2">
    <name type="scientific">Roseofilum halophilum BLCC-M91</name>
    <dbReference type="NCBI Taxonomy" id="3022259"/>
    <lineage>
        <taxon>Bacteria</taxon>
        <taxon>Bacillati</taxon>
        <taxon>Cyanobacteriota</taxon>
        <taxon>Cyanophyceae</taxon>
        <taxon>Desertifilales</taxon>
        <taxon>Desertifilaceae</taxon>
        <taxon>Roseofilum</taxon>
        <taxon>Roseofilum halophilum</taxon>
    </lineage>
</organism>
<comment type="caution">
    <text evidence="1">The sequence shown here is derived from an EMBL/GenBank/DDBJ whole genome shotgun (WGS) entry which is preliminary data.</text>
</comment>
<accession>A0ABT7BNJ6</accession>
<evidence type="ECO:0000313" key="1">
    <source>
        <dbReference type="EMBL" id="MDJ1180768.1"/>
    </source>
</evidence>